<keyword evidence="1" id="KW-0472">Membrane</keyword>
<sequence length="116" mass="13538">MFHYSPTMGKESLRFQLVVTALNFNSEEGLVVAAIIYVFIYVYVSGAGRRLGIVNEKYYKKFKNFYCNILTVKRFSIISFKRCNTGNTIVTMLSRMKFRNCFKTVLLFLLEKETDV</sequence>
<dbReference type="EMBL" id="FZQP02000670">
    <property type="protein sequence ID" value="VVC89957.1"/>
    <property type="molecule type" value="Genomic_DNA"/>
</dbReference>
<proteinExistence type="predicted"/>
<feature type="non-terminal residue" evidence="2">
    <location>
        <position position="116"/>
    </location>
</feature>
<dbReference type="AlphaFoldDB" id="A0A5E4PV88"/>
<accession>A0A5E4PV88</accession>
<gene>
    <name evidence="2" type="ORF">LSINAPIS_LOCUS2980</name>
</gene>
<evidence type="ECO:0000313" key="2">
    <source>
        <dbReference type="EMBL" id="VVC89957.1"/>
    </source>
</evidence>
<keyword evidence="1" id="KW-1133">Transmembrane helix</keyword>
<protein>
    <submittedName>
        <fullName evidence="2">Uncharacterized protein</fullName>
    </submittedName>
</protein>
<evidence type="ECO:0000313" key="3">
    <source>
        <dbReference type="Proteomes" id="UP000324832"/>
    </source>
</evidence>
<evidence type="ECO:0000256" key="1">
    <source>
        <dbReference type="SAM" id="Phobius"/>
    </source>
</evidence>
<keyword evidence="1" id="KW-0812">Transmembrane</keyword>
<reference evidence="2 3" key="1">
    <citation type="submission" date="2017-07" db="EMBL/GenBank/DDBJ databases">
        <authorList>
            <person name="Talla V."/>
            <person name="Backstrom N."/>
        </authorList>
    </citation>
    <scope>NUCLEOTIDE SEQUENCE [LARGE SCALE GENOMIC DNA]</scope>
</reference>
<organism evidence="2 3">
    <name type="scientific">Leptidea sinapis</name>
    <dbReference type="NCBI Taxonomy" id="189913"/>
    <lineage>
        <taxon>Eukaryota</taxon>
        <taxon>Metazoa</taxon>
        <taxon>Ecdysozoa</taxon>
        <taxon>Arthropoda</taxon>
        <taxon>Hexapoda</taxon>
        <taxon>Insecta</taxon>
        <taxon>Pterygota</taxon>
        <taxon>Neoptera</taxon>
        <taxon>Endopterygota</taxon>
        <taxon>Lepidoptera</taxon>
        <taxon>Glossata</taxon>
        <taxon>Ditrysia</taxon>
        <taxon>Papilionoidea</taxon>
        <taxon>Pieridae</taxon>
        <taxon>Dismorphiinae</taxon>
        <taxon>Leptidea</taxon>
    </lineage>
</organism>
<dbReference type="Proteomes" id="UP000324832">
    <property type="component" value="Unassembled WGS sequence"/>
</dbReference>
<feature type="transmembrane region" description="Helical" evidence="1">
    <location>
        <begin position="30"/>
        <end position="51"/>
    </location>
</feature>
<keyword evidence="3" id="KW-1185">Reference proteome</keyword>
<name>A0A5E4PV88_9NEOP</name>